<organism evidence="3 4">
    <name type="scientific">Paenibacillus larvae subsp. pulvifaciens</name>
    <dbReference type="NCBI Taxonomy" id="1477"/>
    <lineage>
        <taxon>Bacteria</taxon>
        <taxon>Bacillati</taxon>
        <taxon>Bacillota</taxon>
        <taxon>Bacilli</taxon>
        <taxon>Bacillales</taxon>
        <taxon>Paenibacillaceae</taxon>
        <taxon>Paenibacillus</taxon>
    </lineage>
</organism>
<evidence type="ECO:0000313" key="4">
    <source>
        <dbReference type="Proteomes" id="UP000192727"/>
    </source>
</evidence>
<evidence type="ECO:0000256" key="1">
    <source>
        <dbReference type="SAM" id="Coils"/>
    </source>
</evidence>
<dbReference type="RefSeq" id="WP_083038449.1">
    <property type="nucleotide sequence ID" value="NZ_CP020557.1"/>
</dbReference>
<reference evidence="3 4" key="1">
    <citation type="submission" date="2017-03" db="EMBL/GenBank/DDBJ databases">
        <title>Paenibacillus larvae genome sequencing.</title>
        <authorList>
            <person name="Dingman D.W."/>
        </authorList>
    </citation>
    <scope>NUCLEOTIDE SEQUENCE [LARGE SCALE GENOMIC DNA]</scope>
    <source>
        <strain evidence="3 4">SAG 10367</strain>
    </source>
</reference>
<evidence type="ECO:0000259" key="2">
    <source>
        <dbReference type="Pfam" id="PF13643"/>
    </source>
</evidence>
<dbReference type="InterPro" id="IPR025285">
    <property type="entry name" value="DUF4145"/>
</dbReference>
<keyword evidence="1" id="KW-0175">Coiled coil</keyword>
<proteinExistence type="predicted"/>
<dbReference type="AlphaFoldDB" id="A0A1V0UNN5"/>
<protein>
    <recommendedName>
        <fullName evidence="2">DUF4145 domain-containing protein</fullName>
    </recommendedName>
</protein>
<accession>A0A1V0UNN5</accession>
<gene>
    <name evidence="3" type="ORF">B7C51_02280</name>
</gene>
<dbReference type="EMBL" id="CP020557">
    <property type="protein sequence ID" value="ARF66883.1"/>
    <property type="molecule type" value="Genomic_DNA"/>
</dbReference>
<dbReference type="Pfam" id="PF13643">
    <property type="entry name" value="DUF4145"/>
    <property type="match status" value="1"/>
</dbReference>
<feature type="domain" description="DUF4145" evidence="2">
    <location>
        <begin position="23"/>
        <end position="109"/>
    </location>
</feature>
<evidence type="ECO:0000313" key="3">
    <source>
        <dbReference type="EMBL" id="ARF66883.1"/>
    </source>
</evidence>
<feature type="coiled-coil region" evidence="1">
    <location>
        <begin position="145"/>
        <end position="172"/>
    </location>
</feature>
<dbReference type="Proteomes" id="UP000192727">
    <property type="component" value="Chromosome"/>
</dbReference>
<name>A0A1V0UNN5_9BACL</name>
<sequence>MASQNFSFLAPQWEVLDKVAETAERNVYQDPNTAISKIRTFAETIAKYISAFEEVREDSTTTQVQRLNQFKYQQIVPREMIDLFHTIRLKGNKAVHKPEYGDTDEAKALLHMAFRLSVWFMEVYGDWKFKAPAYQEPSKENLISKAELEEITQLYENKLAQMEEELQRVRSEQLYVNEGYKDRRRKRSLRSGSNLQLTEDETRILIDQQLMDAGWEADSKKLRFSKGTRPEKGKNLAIAEWPLKKVLIRLNLNLISRINLKPAFYL</sequence>